<comment type="subcellular location">
    <subcellularLocation>
        <location evidence="1">Cell outer membrane</location>
    </subcellularLocation>
</comment>
<comment type="similarity">
    <text evidence="2">Belongs to the SusD family.</text>
</comment>
<organism evidence="8 9">
    <name type="scientific">Mangrovibacterium diazotrophicum</name>
    <dbReference type="NCBI Taxonomy" id="1261403"/>
    <lineage>
        <taxon>Bacteria</taxon>
        <taxon>Pseudomonadati</taxon>
        <taxon>Bacteroidota</taxon>
        <taxon>Bacteroidia</taxon>
        <taxon>Marinilabiliales</taxon>
        <taxon>Prolixibacteraceae</taxon>
        <taxon>Mangrovibacterium</taxon>
    </lineage>
</organism>
<dbReference type="InterPro" id="IPR012944">
    <property type="entry name" value="SusD_RagB_dom"/>
</dbReference>
<dbReference type="Pfam" id="PF07980">
    <property type="entry name" value="SusD_RagB"/>
    <property type="match status" value="1"/>
</dbReference>
<feature type="domain" description="SusD-like N-terminal" evidence="7">
    <location>
        <begin position="53"/>
        <end position="226"/>
    </location>
</feature>
<comment type="caution">
    <text evidence="8">The sequence shown here is derived from an EMBL/GenBank/DDBJ whole genome shotgun (WGS) entry which is preliminary data.</text>
</comment>
<sequence length="484" mass="55462">MMKKLLYTLILVPFFGCSGFLDEVDQDLLVPEKTDHYAALLLNEFNYQYPIFDQIDYMTDNMVEDSKMTTLDKFDQKTTYTWQREIEIDEEGNEITYINEAWQYMYEDIAIANYVIELIDDAMGEQSEIDQVKGEAYFIRALSYFNLLNLYGQPFNAASADVDLGVPLRDDIGVEETYNRNTVAEGYALIEADLTEARQLLEASGLTTSIWHPGVAACDLLMSRVKLYQQEWSECIEYAGRVIASGSLSKVSASSPFVDTSNKEILYSYYATNPVFSLYDSFGKVQEYSYHASKELINLYDDEDNRKDAFFDAIDDGTGKYNYFTLKYQKGSYTSLGFANLRVGEAYLNRAEAYAEMGDVASAVSDMKALHAVRYSDPSVVSYPTDAAEVLDFVLTDRRKELCFEDHHRWFDLRRMANRPEIKHVFTLINASGAKLGTETYTLLSDDPNYTLPIPLKERENNPLIRNNERYEKIPTIDEEIIIP</sequence>
<dbReference type="InterPro" id="IPR011990">
    <property type="entry name" value="TPR-like_helical_dom_sf"/>
</dbReference>
<dbReference type="OrthoDB" id="1147023at2"/>
<dbReference type="InterPro" id="IPR033985">
    <property type="entry name" value="SusD-like_N"/>
</dbReference>
<feature type="domain" description="RagB/SusD" evidence="6">
    <location>
        <begin position="328"/>
        <end position="471"/>
    </location>
</feature>
<dbReference type="EMBL" id="RAPN01000001">
    <property type="protein sequence ID" value="RKD90932.1"/>
    <property type="molecule type" value="Genomic_DNA"/>
</dbReference>
<evidence type="ECO:0000256" key="4">
    <source>
        <dbReference type="ARBA" id="ARBA00023136"/>
    </source>
</evidence>
<accession>A0A419W6C4</accession>
<name>A0A419W6C4_9BACT</name>
<keyword evidence="3" id="KW-0732">Signal</keyword>
<evidence type="ECO:0000313" key="8">
    <source>
        <dbReference type="EMBL" id="RKD90932.1"/>
    </source>
</evidence>
<dbReference type="Pfam" id="PF14322">
    <property type="entry name" value="SusD-like_3"/>
    <property type="match status" value="1"/>
</dbReference>
<reference evidence="8 9" key="1">
    <citation type="submission" date="2018-09" db="EMBL/GenBank/DDBJ databases">
        <title>Genomic Encyclopedia of Archaeal and Bacterial Type Strains, Phase II (KMG-II): from individual species to whole genera.</title>
        <authorList>
            <person name="Goeker M."/>
        </authorList>
    </citation>
    <scope>NUCLEOTIDE SEQUENCE [LARGE SCALE GENOMIC DNA]</scope>
    <source>
        <strain evidence="8 9">DSM 27148</strain>
    </source>
</reference>
<evidence type="ECO:0000256" key="5">
    <source>
        <dbReference type="ARBA" id="ARBA00023237"/>
    </source>
</evidence>
<evidence type="ECO:0000256" key="1">
    <source>
        <dbReference type="ARBA" id="ARBA00004442"/>
    </source>
</evidence>
<proteinExistence type="inferred from homology"/>
<dbReference type="Proteomes" id="UP000283387">
    <property type="component" value="Unassembled WGS sequence"/>
</dbReference>
<gene>
    <name evidence="8" type="ORF">BC643_1277</name>
</gene>
<dbReference type="Gene3D" id="1.25.40.390">
    <property type="match status" value="1"/>
</dbReference>
<dbReference type="GO" id="GO:0009279">
    <property type="term" value="C:cell outer membrane"/>
    <property type="evidence" value="ECO:0007669"/>
    <property type="project" value="UniProtKB-SubCell"/>
</dbReference>
<dbReference type="AlphaFoldDB" id="A0A419W6C4"/>
<evidence type="ECO:0000259" key="7">
    <source>
        <dbReference type="Pfam" id="PF14322"/>
    </source>
</evidence>
<protein>
    <submittedName>
        <fullName evidence="8">SusD-like starch-binding protein associating with outer membrane</fullName>
    </submittedName>
</protein>
<evidence type="ECO:0000313" key="9">
    <source>
        <dbReference type="Proteomes" id="UP000283387"/>
    </source>
</evidence>
<evidence type="ECO:0000256" key="2">
    <source>
        <dbReference type="ARBA" id="ARBA00006275"/>
    </source>
</evidence>
<keyword evidence="9" id="KW-1185">Reference proteome</keyword>
<keyword evidence="5" id="KW-0998">Cell outer membrane</keyword>
<keyword evidence="4" id="KW-0472">Membrane</keyword>
<dbReference type="SUPFAM" id="SSF48452">
    <property type="entry name" value="TPR-like"/>
    <property type="match status" value="1"/>
</dbReference>
<evidence type="ECO:0000259" key="6">
    <source>
        <dbReference type="Pfam" id="PF07980"/>
    </source>
</evidence>
<evidence type="ECO:0000256" key="3">
    <source>
        <dbReference type="ARBA" id="ARBA00022729"/>
    </source>
</evidence>